<dbReference type="GO" id="GO:0016861">
    <property type="term" value="F:intramolecular oxidoreductase activity, interconverting aldoses and ketoses"/>
    <property type="evidence" value="ECO:0007669"/>
    <property type="project" value="UniProtKB-ARBA"/>
</dbReference>
<dbReference type="InterPro" id="IPR051812">
    <property type="entry name" value="SPI_LacAB/RpiB"/>
</dbReference>
<protein>
    <submittedName>
        <fullName evidence="3">RpiB/LacA/LacB family sugar-phosphate isomerase</fullName>
    </submittedName>
</protein>
<dbReference type="Pfam" id="PF02502">
    <property type="entry name" value="LacAB_rpiB"/>
    <property type="match status" value="1"/>
</dbReference>
<dbReference type="Proteomes" id="UP000660861">
    <property type="component" value="Unassembled WGS sequence"/>
</dbReference>
<evidence type="ECO:0000256" key="1">
    <source>
        <dbReference type="ARBA" id="ARBA00008754"/>
    </source>
</evidence>
<evidence type="ECO:0000256" key="2">
    <source>
        <dbReference type="ARBA" id="ARBA00023235"/>
    </source>
</evidence>
<evidence type="ECO:0000313" key="4">
    <source>
        <dbReference type="Proteomes" id="UP000660861"/>
    </source>
</evidence>
<dbReference type="SUPFAM" id="SSF89623">
    <property type="entry name" value="Ribose/Galactose isomerase RpiB/AlsB"/>
    <property type="match status" value="1"/>
</dbReference>
<dbReference type="NCBIfam" id="TIGR00689">
    <property type="entry name" value="rpiB_lacA_lacB"/>
    <property type="match status" value="1"/>
</dbReference>
<dbReference type="PIRSF" id="PIRSF005384">
    <property type="entry name" value="RpiB_LacA_B"/>
    <property type="match status" value="1"/>
</dbReference>
<keyword evidence="2 3" id="KW-0413">Isomerase</keyword>
<evidence type="ECO:0000313" key="3">
    <source>
        <dbReference type="EMBL" id="MBC8570469.1"/>
    </source>
</evidence>
<dbReference type="InterPro" id="IPR036569">
    <property type="entry name" value="RpiB_LacA_LacB_sf"/>
</dbReference>
<dbReference type="InterPro" id="IPR003500">
    <property type="entry name" value="RpiB_LacA_LacB"/>
</dbReference>
<dbReference type="RefSeq" id="WP_262397559.1">
    <property type="nucleotide sequence ID" value="NZ_JACRTC010000003.1"/>
</dbReference>
<dbReference type="Gene3D" id="3.40.1400.10">
    <property type="entry name" value="Sugar-phosphate isomerase, RpiB/LacA/LacB"/>
    <property type="match status" value="1"/>
</dbReference>
<gene>
    <name evidence="3" type="ORF">H8709_06445</name>
</gene>
<dbReference type="AlphaFoldDB" id="A0A926EDL4"/>
<proteinExistence type="inferred from homology"/>
<accession>A0A926EDL4</accession>
<organism evidence="3 4">
    <name type="scientific">Zongyangia hominis</name>
    <dbReference type="NCBI Taxonomy" id="2763677"/>
    <lineage>
        <taxon>Bacteria</taxon>
        <taxon>Bacillati</taxon>
        <taxon>Bacillota</taxon>
        <taxon>Clostridia</taxon>
        <taxon>Eubacteriales</taxon>
        <taxon>Oscillospiraceae</taxon>
        <taxon>Zongyangia</taxon>
    </lineage>
</organism>
<sequence length="151" mass="16750">MRLVIDCDDAAESLKQALYEHAKALGYEIDDLAYQKSHDCDYPDVAFNLARKVAAGEYDRGILVCGTGLGVAMCANKVQGAYAGTCHDVFSAERLKKSNDANIITMGERVVGVEHAKKILEAFLDAKEFQTKSQRKVDRMRALEAESFRKK</sequence>
<dbReference type="EMBL" id="JACRTC010000003">
    <property type="protein sequence ID" value="MBC8570469.1"/>
    <property type="molecule type" value="Genomic_DNA"/>
</dbReference>
<dbReference type="PANTHER" id="PTHR43732:SF1">
    <property type="entry name" value="RIBOSE 5-PHOSPHATE ISOMERASE"/>
    <property type="match status" value="1"/>
</dbReference>
<comment type="similarity">
    <text evidence="1">Belongs to the LacAB/RpiB family.</text>
</comment>
<dbReference type="PANTHER" id="PTHR43732">
    <property type="entry name" value="RIBOSE 5-PHOSPHATE ISOMERASE-RELATED"/>
    <property type="match status" value="1"/>
</dbReference>
<comment type="caution">
    <text evidence="3">The sequence shown here is derived from an EMBL/GenBank/DDBJ whole genome shotgun (WGS) entry which is preliminary data.</text>
</comment>
<dbReference type="NCBIfam" id="NF004051">
    <property type="entry name" value="PRK05571.1"/>
    <property type="match status" value="1"/>
</dbReference>
<keyword evidence="4" id="KW-1185">Reference proteome</keyword>
<name>A0A926EDL4_9FIRM</name>
<reference evidence="3" key="1">
    <citation type="submission" date="2020-08" db="EMBL/GenBank/DDBJ databases">
        <title>Genome public.</title>
        <authorList>
            <person name="Liu C."/>
            <person name="Sun Q."/>
        </authorList>
    </citation>
    <scope>NUCLEOTIDE SEQUENCE</scope>
    <source>
        <strain evidence="3">NSJ-54</strain>
    </source>
</reference>
<dbReference type="GO" id="GO:0005975">
    <property type="term" value="P:carbohydrate metabolic process"/>
    <property type="evidence" value="ECO:0007669"/>
    <property type="project" value="InterPro"/>
</dbReference>